<accession>A0AAV3NRA0</accession>
<protein>
    <submittedName>
        <fullName evidence="5">Transmembrane signal receptor</fullName>
    </submittedName>
</protein>
<dbReference type="PROSITE" id="PS50994">
    <property type="entry name" value="INTEGRASE"/>
    <property type="match status" value="1"/>
</dbReference>
<dbReference type="InterPro" id="IPR039537">
    <property type="entry name" value="Retrotran_Ty1/copia-like"/>
</dbReference>
<dbReference type="InterPro" id="IPR013103">
    <property type="entry name" value="RVT_2"/>
</dbReference>
<dbReference type="AlphaFoldDB" id="A0AAV3NRA0"/>
<evidence type="ECO:0000313" key="6">
    <source>
        <dbReference type="Proteomes" id="UP001454036"/>
    </source>
</evidence>
<keyword evidence="6" id="KW-1185">Reference proteome</keyword>
<dbReference type="GO" id="GO:0003676">
    <property type="term" value="F:nucleic acid binding"/>
    <property type="evidence" value="ECO:0007669"/>
    <property type="project" value="InterPro"/>
</dbReference>
<evidence type="ECO:0000259" key="4">
    <source>
        <dbReference type="PROSITE" id="PS50994"/>
    </source>
</evidence>
<dbReference type="CDD" id="cd09272">
    <property type="entry name" value="RNase_HI_RT_Ty1"/>
    <property type="match status" value="1"/>
</dbReference>
<dbReference type="GO" id="GO:0046872">
    <property type="term" value="F:metal ion binding"/>
    <property type="evidence" value="ECO:0007669"/>
    <property type="project" value="UniProtKB-KW"/>
</dbReference>
<keyword evidence="2" id="KW-0378">Hydrolase</keyword>
<evidence type="ECO:0000256" key="1">
    <source>
        <dbReference type="ARBA" id="ARBA00022723"/>
    </source>
</evidence>
<feature type="region of interest" description="Disordered" evidence="3">
    <location>
        <begin position="310"/>
        <end position="378"/>
    </location>
</feature>
<dbReference type="PANTHER" id="PTHR42648">
    <property type="entry name" value="TRANSPOSASE, PUTATIVE-RELATED"/>
    <property type="match status" value="1"/>
</dbReference>
<dbReference type="Pfam" id="PF25597">
    <property type="entry name" value="SH3_retrovirus"/>
    <property type="match status" value="1"/>
</dbReference>
<keyword evidence="5" id="KW-0812">Transmembrane</keyword>
<dbReference type="Proteomes" id="UP001454036">
    <property type="component" value="Unassembled WGS sequence"/>
</dbReference>
<dbReference type="PANTHER" id="PTHR42648:SF18">
    <property type="entry name" value="RETROTRANSPOSON, UNCLASSIFIED-LIKE PROTEIN"/>
    <property type="match status" value="1"/>
</dbReference>
<feature type="compositionally biased region" description="Polar residues" evidence="3">
    <location>
        <begin position="335"/>
        <end position="344"/>
    </location>
</feature>
<evidence type="ECO:0000313" key="5">
    <source>
        <dbReference type="EMBL" id="GAA0141739.1"/>
    </source>
</evidence>
<organism evidence="5 6">
    <name type="scientific">Lithospermum erythrorhizon</name>
    <name type="common">Purple gromwell</name>
    <name type="synonym">Lithospermum officinale var. erythrorhizon</name>
    <dbReference type="NCBI Taxonomy" id="34254"/>
    <lineage>
        <taxon>Eukaryota</taxon>
        <taxon>Viridiplantae</taxon>
        <taxon>Streptophyta</taxon>
        <taxon>Embryophyta</taxon>
        <taxon>Tracheophyta</taxon>
        <taxon>Spermatophyta</taxon>
        <taxon>Magnoliopsida</taxon>
        <taxon>eudicotyledons</taxon>
        <taxon>Gunneridae</taxon>
        <taxon>Pentapetalae</taxon>
        <taxon>asterids</taxon>
        <taxon>lamiids</taxon>
        <taxon>Boraginales</taxon>
        <taxon>Boraginaceae</taxon>
        <taxon>Boraginoideae</taxon>
        <taxon>Lithospermeae</taxon>
        <taxon>Lithospermum</taxon>
    </lineage>
</organism>
<dbReference type="EMBL" id="BAABME010000320">
    <property type="protein sequence ID" value="GAA0141739.1"/>
    <property type="molecule type" value="Genomic_DNA"/>
</dbReference>
<dbReference type="Pfam" id="PF07727">
    <property type="entry name" value="RVT_2"/>
    <property type="match status" value="1"/>
</dbReference>
<gene>
    <name evidence="5" type="ORF">LIER_02811</name>
</gene>
<sequence>MSKNRMFDVSTDIKSVKGSECMQVTIDDQAMLWHQRYGHLNFKGLKTLKDKEMVSGLPKFKTQEITCADCLNGKETRNSMPKTQQLESKQKAFNCFKDFKHSVEKESGEVIKSLRTDGGGEYLSDAFIEYCKNYGIKRQLTTAYTPQQNRVAERRNRTIMNMVRSLLSTKKMPKFLWTEAVVWSVYVLNRCPTLSVKEKTPQEAWNGRKPVVDHMKVWGCIAHAHVPKVNRGKLDNRSVKCVLLGMSEGTKGYRLYNTETKKIIITKDVVFEEQLAFDWGKEHEKQIEAELEWEDDMLAEEVTQLHQNGNIDHEDNQEGNQEDHDDTDDQDDPSTETSNNSDGNDQGRAINTEIETSHDGQSSRRTHRKPTWMTDYVSGNELSDDEVNLVQVEEDDPVYFEAAVKSVKWREAMDMEISSIVKNNTWSLTELPQKSKKIGVKWIYKTKKDENGVVIKHKARLVAKGYAQKEGIDYNEVFAPVARMDTVRLIISIAAQKGWKLYQLDVKSAFLHGELEEEVYIEQPRGYVKKGEEHKVYKLHKALYGLKQAPRAWFSKIEQHFLNEGFKECTYEHTLFTKTGAEGTIIIVSLYVDDLIVTGDDEDLILQFKRSMVKKFDMTDLGGMNYFLGIEVIQNRSGTFICQKQYDEAVLRRFGMMDCKPVSTPMITGFKLNQDKGGRPVNDIQYKQLVGSLMYLTNTRPGIMHATCLISRYMSSPTELHMQAAKRVLRYLKGTMQLGKSTSGFAFILNSGAVAWGSKKQPIVTLSTTEAEYVAATACACQLIWMKRIMKTLNYAAKTCTEVNCDNSSTIKLSKNPVMHGRCKHIDVRYHFLRDMVKEESIALSYCKSEDQTANVMTKALKLETFIKHRDNLGMHDLKEIS</sequence>
<dbReference type="InterPro" id="IPR043502">
    <property type="entry name" value="DNA/RNA_pol_sf"/>
</dbReference>
<reference evidence="5 6" key="1">
    <citation type="submission" date="2024-01" db="EMBL/GenBank/DDBJ databases">
        <title>The complete chloroplast genome sequence of Lithospermum erythrorhizon: insights into the phylogenetic relationship among Boraginaceae species and the maternal lineages of purple gromwells.</title>
        <authorList>
            <person name="Okada T."/>
            <person name="Watanabe K."/>
        </authorList>
    </citation>
    <scope>NUCLEOTIDE SEQUENCE [LARGE SCALE GENOMIC DNA]</scope>
</reference>
<dbReference type="InterPro" id="IPR012337">
    <property type="entry name" value="RNaseH-like_sf"/>
</dbReference>
<dbReference type="SUPFAM" id="SSF56672">
    <property type="entry name" value="DNA/RNA polymerases"/>
    <property type="match status" value="1"/>
</dbReference>
<evidence type="ECO:0000256" key="3">
    <source>
        <dbReference type="SAM" id="MobiDB-lite"/>
    </source>
</evidence>
<keyword evidence="5" id="KW-0472">Membrane</keyword>
<dbReference type="InterPro" id="IPR057670">
    <property type="entry name" value="SH3_retrovirus"/>
</dbReference>
<dbReference type="InterPro" id="IPR001584">
    <property type="entry name" value="Integrase_cat-core"/>
</dbReference>
<name>A0AAV3NRA0_LITER</name>
<keyword evidence="1" id="KW-0479">Metal-binding</keyword>
<feature type="domain" description="Integrase catalytic" evidence="4">
    <location>
        <begin position="25"/>
        <end position="209"/>
    </location>
</feature>
<feature type="compositionally biased region" description="Acidic residues" evidence="3">
    <location>
        <begin position="323"/>
        <end position="334"/>
    </location>
</feature>
<dbReference type="Gene3D" id="3.30.420.10">
    <property type="entry name" value="Ribonuclease H-like superfamily/Ribonuclease H"/>
    <property type="match status" value="1"/>
</dbReference>
<proteinExistence type="predicted"/>
<keyword evidence="5" id="KW-0675">Receptor</keyword>
<dbReference type="GO" id="GO:0015074">
    <property type="term" value="P:DNA integration"/>
    <property type="evidence" value="ECO:0007669"/>
    <property type="project" value="InterPro"/>
</dbReference>
<dbReference type="InterPro" id="IPR036397">
    <property type="entry name" value="RNaseH_sf"/>
</dbReference>
<dbReference type="InterPro" id="IPR025724">
    <property type="entry name" value="GAG-pre-integrase_dom"/>
</dbReference>
<dbReference type="SUPFAM" id="SSF53098">
    <property type="entry name" value="Ribonuclease H-like"/>
    <property type="match status" value="1"/>
</dbReference>
<evidence type="ECO:0000256" key="2">
    <source>
        <dbReference type="ARBA" id="ARBA00022801"/>
    </source>
</evidence>
<dbReference type="GO" id="GO:0016787">
    <property type="term" value="F:hydrolase activity"/>
    <property type="evidence" value="ECO:0007669"/>
    <property type="project" value="UniProtKB-KW"/>
</dbReference>
<comment type="caution">
    <text evidence="5">The sequence shown here is derived from an EMBL/GenBank/DDBJ whole genome shotgun (WGS) entry which is preliminary data.</text>
</comment>
<dbReference type="Pfam" id="PF13976">
    <property type="entry name" value="gag_pre-integrs"/>
    <property type="match status" value="1"/>
</dbReference>